<feature type="non-terminal residue" evidence="1">
    <location>
        <position position="55"/>
    </location>
</feature>
<dbReference type="Proteomes" id="UP000054270">
    <property type="component" value="Unassembled WGS sequence"/>
</dbReference>
<evidence type="ECO:0000313" key="1">
    <source>
        <dbReference type="EMBL" id="KJA13761.1"/>
    </source>
</evidence>
<name>A0A0D2NB20_HYPSF</name>
<sequence length="55" mass="6219">DIIFQYIFEELALGRFMGPFHKDELESKISPSCSSPIQVVVKLGSPGKPDKFWCC</sequence>
<organism evidence="1 2">
    <name type="scientific">Hypholoma sublateritium (strain FD-334 SS-4)</name>
    <dbReference type="NCBI Taxonomy" id="945553"/>
    <lineage>
        <taxon>Eukaryota</taxon>
        <taxon>Fungi</taxon>
        <taxon>Dikarya</taxon>
        <taxon>Basidiomycota</taxon>
        <taxon>Agaricomycotina</taxon>
        <taxon>Agaricomycetes</taxon>
        <taxon>Agaricomycetidae</taxon>
        <taxon>Agaricales</taxon>
        <taxon>Agaricineae</taxon>
        <taxon>Strophariaceae</taxon>
        <taxon>Hypholoma</taxon>
    </lineage>
</organism>
<gene>
    <name evidence="1" type="ORF">HYPSUDRAFT_102178</name>
</gene>
<dbReference type="EMBL" id="KN817715">
    <property type="protein sequence ID" value="KJA13761.1"/>
    <property type="molecule type" value="Genomic_DNA"/>
</dbReference>
<accession>A0A0D2NB20</accession>
<dbReference type="AlphaFoldDB" id="A0A0D2NB20"/>
<proteinExistence type="predicted"/>
<evidence type="ECO:0000313" key="2">
    <source>
        <dbReference type="Proteomes" id="UP000054270"/>
    </source>
</evidence>
<keyword evidence="2" id="KW-1185">Reference proteome</keyword>
<feature type="non-terminal residue" evidence="1">
    <location>
        <position position="1"/>
    </location>
</feature>
<reference evidence="2" key="1">
    <citation type="submission" date="2014-04" db="EMBL/GenBank/DDBJ databases">
        <title>Evolutionary Origins and Diversification of the Mycorrhizal Mutualists.</title>
        <authorList>
            <consortium name="DOE Joint Genome Institute"/>
            <consortium name="Mycorrhizal Genomics Consortium"/>
            <person name="Kohler A."/>
            <person name="Kuo A."/>
            <person name="Nagy L.G."/>
            <person name="Floudas D."/>
            <person name="Copeland A."/>
            <person name="Barry K.W."/>
            <person name="Cichocki N."/>
            <person name="Veneault-Fourrey C."/>
            <person name="LaButti K."/>
            <person name="Lindquist E.A."/>
            <person name="Lipzen A."/>
            <person name="Lundell T."/>
            <person name="Morin E."/>
            <person name="Murat C."/>
            <person name="Riley R."/>
            <person name="Ohm R."/>
            <person name="Sun H."/>
            <person name="Tunlid A."/>
            <person name="Henrissat B."/>
            <person name="Grigoriev I.V."/>
            <person name="Hibbett D.S."/>
            <person name="Martin F."/>
        </authorList>
    </citation>
    <scope>NUCLEOTIDE SEQUENCE [LARGE SCALE GENOMIC DNA]</scope>
    <source>
        <strain evidence="2">FD-334 SS-4</strain>
    </source>
</reference>
<dbReference type="OrthoDB" id="2616143at2759"/>
<protein>
    <submittedName>
        <fullName evidence="1">Uncharacterized protein</fullName>
    </submittedName>
</protein>